<dbReference type="EMBL" id="SZYD01000016">
    <property type="protein sequence ID" value="KAD3336789.1"/>
    <property type="molecule type" value="Genomic_DNA"/>
</dbReference>
<gene>
    <name evidence="1" type="ORF">E3N88_32308</name>
</gene>
<proteinExistence type="predicted"/>
<accession>A0A5N6M830</accession>
<keyword evidence="2" id="KW-1185">Reference proteome</keyword>
<dbReference type="Proteomes" id="UP000326396">
    <property type="component" value="Linkage Group LG6"/>
</dbReference>
<sequence length="149" mass="15958">MNFRVLGKALRMSGGDHIHYVTVVGPEFQSWVFLCAFFASSPSLFVFASDSSGILLICVNWLLSFIINSGAFTDGIDLDITGILQIAQSVVASGEMMSLGNVVATDATSRLLGNGFELPNCAKKLPLATHVLVLLDGKGIFKRFSNGQL</sequence>
<organism evidence="1 2">
    <name type="scientific">Mikania micrantha</name>
    <name type="common">bitter vine</name>
    <dbReference type="NCBI Taxonomy" id="192012"/>
    <lineage>
        <taxon>Eukaryota</taxon>
        <taxon>Viridiplantae</taxon>
        <taxon>Streptophyta</taxon>
        <taxon>Embryophyta</taxon>
        <taxon>Tracheophyta</taxon>
        <taxon>Spermatophyta</taxon>
        <taxon>Magnoliopsida</taxon>
        <taxon>eudicotyledons</taxon>
        <taxon>Gunneridae</taxon>
        <taxon>Pentapetalae</taxon>
        <taxon>asterids</taxon>
        <taxon>campanulids</taxon>
        <taxon>Asterales</taxon>
        <taxon>Asteraceae</taxon>
        <taxon>Asteroideae</taxon>
        <taxon>Heliantheae alliance</taxon>
        <taxon>Eupatorieae</taxon>
        <taxon>Mikania</taxon>
    </lineage>
</organism>
<dbReference type="InterPro" id="IPR036376">
    <property type="entry name" value="RuBisCO_lsu_C_sf"/>
</dbReference>
<reference evidence="1 2" key="1">
    <citation type="submission" date="2019-05" db="EMBL/GenBank/DDBJ databases">
        <title>Mikania micrantha, genome provides insights into the molecular mechanism of rapid growth.</title>
        <authorList>
            <person name="Liu B."/>
        </authorList>
    </citation>
    <scope>NUCLEOTIDE SEQUENCE [LARGE SCALE GENOMIC DNA]</scope>
    <source>
        <strain evidence="1">NLD-2019</strain>
        <tissue evidence="1">Leaf</tissue>
    </source>
</reference>
<name>A0A5N6M830_9ASTR</name>
<dbReference type="AlphaFoldDB" id="A0A5N6M830"/>
<evidence type="ECO:0000313" key="2">
    <source>
        <dbReference type="Proteomes" id="UP000326396"/>
    </source>
</evidence>
<dbReference type="SUPFAM" id="SSF51649">
    <property type="entry name" value="RuBisCo, C-terminal domain"/>
    <property type="match status" value="1"/>
</dbReference>
<protein>
    <submittedName>
        <fullName evidence="1">Uncharacterized protein</fullName>
    </submittedName>
</protein>
<dbReference type="GO" id="GO:0000287">
    <property type="term" value="F:magnesium ion binding"/>
    <property type="evidence" value="ECO:0007669"/>
    <property type="project" value="InterPro"/>
</dbReference>
<comment type="caution">
    <text evidence="1">The sequence shown here is derived from an EMBL/GenBank/DDBJ whole genome shotgun (WGS) entry which is preliminary data.</text>
</comment>
<evidence type="ECO:0000313" key="1">
    <source>
        <dbReference type="EMBL" id="KAD3336789.1"/>
    </source>
</evidence>